<evidence type="ECO:0000313" key="2">
    <source>
        <dbReference type="EMBL" id="KAJ7753537.1"/>
    </source>
</evidence>
<organism evidence="2 3">
    <name type="scientific">Mycena metata</name>
    <dbReference type="NCBI Taxonomy" id="1033252"/>
    <lineage>
        <taxon>Eukaryota</taxon>
        <taxon>Fungi</taxon>
        <taxon>Dikarya</taxon>
        <taxon>Basidiomycota</taxon>
        <taxon>Agaricomycotina</taxon>
        <taxon>Agaricomycetes</taxon>
        <taxon>Agaricomycetidae</taxon>
        <taxon>Agaricales</taxon>
        <taxon>Marasmiineae</taxon>
        <taxon>Mycenaceae</taxon>
        <taxon>Mycena</taxon>
    </lineage>
</organism>
<feature type="compositionally biased region" description="Polar residues" evidence="1">
    <location>
        <begin position="1"/>
        <end position="36"/>
    </location>
</feature>
<reference evidence="2" key="1">
    <citation type="submission" date="2023-03" db="EMBL/GenBank/DDBJ databases">
        <title>Massive genome expansion in bonnet fungi (Mycena s.s.) driven by repeated elements and novel gene families across ecological guilds.</title>
        <authorList>
            <consortium name="Lawrence Berkeley National Laboratory"/>
            <person name="Harder C.B."/>
            <person name="Miyauchi S."/>
            <person name="Viragh M."/>
            <person name="Kuo A."/>
            <person name="Thoen E."/>
            <person name="Andreopoulos B."/>
            <person name="Lu D."/>
            <person name="Skrede I."/>
            <person name="Drula E."/>
            <person name="Henrissat B."/>
            <person name="Morin E."/>
            <person name="Kohler A."/>
            <person name="Barry K."/>
            <person name="LaButti K."/>
            <person name="Morin E."/>
            <person name="Salamov A."/>
            <person name="Lipzen A."/>
            <person name="Mereny Z."/>
            <person name="Hegedus B."/>
            <person name="Baldrian P."/>
            <person name="Stursova M."/>
            <person name="Weitz H."/>
            <person name="Taylor A."/>
            <person name="Grigoriev I.V."/>
            <person name="Nagy L.G."/>
            <person name="Martin F."/>
            <person name="Kauserud H."/>
        </authorList>
    </citation>
    <scope>NUCLEOTIDE SEQUENCE</scope>
    <source>
        <strain evidence="2">CBHHK182m</strain>
    </source>
</reference>
<protein>
    <submittedName>
        <fullName evidence="2">Uncharacterized protein</fullName>
    </submittedName>
</protein>
<proteinExistence type="predicted"/>
<comment type="caution">
    <text evidence="2">The sequence shown here is derived from an EMBL/GenBank/DDBJ whole genome shotgun (WGS) entry which is preliminary data.</text>
</comment>
<feature type="compositionally biased region" description="Low complexity" evidence="1">
    <location>
        <begin position="120"/>
        <end position="144"/>
    </location>
</feature>
<feature type="region of interest" description="Disordered" evidence="1">
    <location>
        <begin position="1"/>
        <end position="49"/>
    </location>
</feature>
<gene>
    <name evidence="2" type="ORF">B0H16DRAFT_1886941</name>
</gene>
<evidence type="ECO:0000313" key="3">
    <source>
        <dbReference type="Proteomes" id="UP001215598"/>
    </source>
</evidence>
<accession>A0AAD7J124</accession>
<name>A0AAD7J124_9AGAR</name>
<feature type="compositionally biased region" description="Polar residues" evidence="1">
    <location>
        <begin position="98"/>
        <end position="107"/>
    </location>
</feature>
<keyword evidence="3" id="KW-1185">Reference proteome</keyword>
<feature type="region of interest" description="Disordered" evidence="1">
    <location>
        <begin position="96"/>
        <end position="145"/>
    </location>
</feature>
<sequence length="414" mass="42366">MTTTFGIPTTTALPSTPANEWAQRTNESLATTQGDGVQSPGPYFPGAYPEDCPGQHNMSQDIAALGETLIQHAKAILPSGSAGYFGVGVGASDAQLRAPTNPTSPSVSVGAPHRQDTDLSTTSSASAASGASIVSTSSAPSSVTMNDSPRAAGYSLLSSTPSVNLLAKNSMQSLAPSTTMENAPVSTVMAANADRKPYLDPARAAAAFFEAPADNDYIVLDANIQNSAPFTPIPPVRGSAQYFPVSVAEPEAEAEPNPYSPLLTHAGTHARGHTEAEDAQRAVFLHDSPKSTFEESALASSGGADATSANGHGSPIIDPAITASTAAAGHVFTAYGVHTGTTLGAAQVAHAGAFVEEKSTDAGTGGDGGEVVEEQGVQGLEGKERKKEHRASVSRLVAKMKENMHVAQSLLRMV</sequence>
<dbReference type="Proteomes" id="UP001215598">
    <property type="component" value="Unassembled WGS sequence"/>
</dbReference>
<dbReference type="AlphaFoldDB" id="A0AAD7J124"/>
<dbReference type="EMBL" id="JARKIB010000055">
    <property type="protein sequence ID" value="KAJ7753537.1"/>
    <property type="molecule type" value="Genomic_DNA"/>
</dbReference>
<evidence type="ECO:0000256" key="1">
    <source>
        <dbReference type="SAM" id="MobiDB-lite"/>
    </source>
</evidence>